<organism evidence="1 2">
    <name type="scientific">Ixodes persulcatus</name>
    <name type="common">Taiga tick</name>
    <dbReference type="NCBI Taxonomy" id="34615"/>
    <lineage>
        <taxon>Eukaryota</taxon>
        <taxon>Metazoa</taxon>
        <taxon>Ecdysozoa</taxon>
        <taxon>Arthropoda</taxon>
        <taxon>Chelicerata</taxon>
        <taxon>Arachnida</taxon>
        <taxon>Acari</taxon>
        <taxon>Parasitiformes</taxon>
        <taxon>Ixodida</taxon>
        <taxon>Ixodoidea</taxon>
        <taxon>Ixodidae</taxon>
        <taxon>Ixodinae</taxon>
        <taxon>Ixodes</taxon>
    </lineage>
</organism>
<name>A0AC60P9X4_IXOPE</name>
<gene>
    <name evidence="1" type="ORF">HPB47_006806</name>
</gene>
<evidence type="ECO:0000313" key="2">
    <source>
        <dbReference type="Proteomes" id="UP000805193"/>
    </source>
</evidence>
<sequence>MAAHVDAKLVDSALKTLRNVERKHRKTAAKKLLVDDDASNEVVYLQFTLKKIPYNKETKRIRLELPHSLLSDTSEVCLITGDLEPKNKRADSEPTVDHFRELLTAAGVSRNIEVLPLRQLRTEYTAYEAKRQLCAGYDAFLADRTIYPVIPRLLGKVFFVKNKLPRRVDLKSKRLKHDIERALCVEELLLRGEGTASSVKVCHLGMSNKEAIENVAAALATLECSLPGGWPNLLSVHLKTARSPALALHMSFGSRNEVHLPKAPEDPGTLEGDLSTVPGARVAVKRSGEVALRPATKAVRRSLRGHKGEEEPEELQHDSSLGHLLREQAAQRKEDTRRYRSKARTRRLLVHSALRHKGGRKRGTAQ</sequence>
<accession>A0AC60P9X4</accession>
<proteinExistence type="predicted"/>
<evidence type="ECO:0000313" key="1">
    <source>
        <dbReference type="EMBL" id="KAG0416027.1"/>
    </source>
</evidence>
<dbReference type="Proteomes" id="UP000805193">
    <property type="component" value="Unassembled WGS sequence"/>
</dbReference>
<dbReference type="EMBL" id="JABSTQ010010995">
    <property type="protein sequence ID" value="KAG0416027.1"/>
    <property type="molecule type" value="Genomic_DNA"/>
</dbReference>
<keyword evidence="2" id="KW-1185">Reference proteome</keyword>
<reference evidence="1 2" key="1">
    <citation type="journal article" date="2020" name="Cell">
        <title>Large-Scale Comparative Analyses of Tick Genomes Elucidate Their Genetic Diversity and Vector Capacities.</title>
        <authorList>
            <consortium name="Tick Genome and Microbiome Consortium (TIGMIC)"/>
            <person name="Jia N."/>
            <person name="Wang J."/>
            <person name="Shi W."/>
            <person name="Du L."/>
            <person name="Sun Y."/>
            <person name="Zhan W."/>
            <person name="Jiang J.F."/>
            <person name="Wang Q."/>
            <person name="Zhang B."/>
            <person name="Ji P."/>
            <person name="Bell-Sakyi L."/>
            <person name="Cui X.M."/>
            <person name="Yuan T.T."/>
            <person name="Jiang B.G."/>
            <person name="Yang W.F."/>
            <person name="Lam T.T."/>
            <person name="Chang Q.C."/>
            <person name="Ding S.J."/>
            <person name="Wang X.J."/>
            <person name="Zhu J.G."/>
            <person name="Ruan X.D."/>
            <person name="Zhao L."/>
            <person name="Wei J.T."/>
            <person name="Ye R.Z."/>
            <person name="Que T.C."/>
            <person name="Du C.H."/>
            <person name="Zhou Y.H."/>
            <person name="Cheng J.X."/>
            <person name="Dai P.F."/>
            <person name="Guo W.B."/>
            <person name="Han X.H."/>
            <person name="Huang E.J."/>
            <person name="Li L.F."/>
            <person name="Wei W."/>
            <person name="Gao Y.C."/>
            <person name="Liu J.Z."/>
            <person name="Shao H.Z."/>
            <person name="Wang X."/>
            <person name="Wang C.C."/>
            <person name="Yang T.C."/>
            <person name="Huo Q.B."/>
            <person name="Li W."/>
            <person name="Chen H.Y."/>
            <person name="Chen S.E."/>
            <person name="Zhou L.G."/>
            <person name="Ni X.B."/>
            <person name="Tian J.H."/>
            <person name="Sheng Y."/>
            <person name="Liu T."/>
            <person name="Pan Y.S."/>
            <person name="Xia L.Y."/>
            <person name="Li J."/>
            <person name="Zhao F."/>
            <person name="Cao W.C."/>
        </authorList>
    </citation>
    <scope>NUCLEOTIDE SEQUENCE [LARGE SCALE GENOMIC DNA]</scope>
    <source>
        <strain evidence="1">Iper-2018</strain>
    </source>
</reference>
<protein>
    <submittedName>
        <fullName evidence="1">Uncharacterized protein</fullName>
    </submittedName>
</protein>
<comment type="caution">
    <text evidence="1">The sequence shown here is derived from an EMBL/GenBank/DDBJ whole genome shotgun (WGS) entry which is preliminary data.</text>
</comment>